<dbReference type="InterPro" id="IPR036291">
    <property type="entry name" value="NAD(P)-bd_dom_sf"/>
</dbReference>
<dbReference type="InterPro" id="IPR036314">
    <property type="entry name" value="SOD_C_sf"/>
</dbReference>
<dbReference type="SUPFAM" id="SSF51735">
    <property type="entry name" value="NAD(P)-binding Rossmann-fold domains"/>
    <property type="match status" value="1"/>
</dbReference>
<dbReference type="CDD" id="cd05325">
    <property type="entry name" value="carb_red_sniffer_like_SDR_c"/>
    <property type="match status" value="1"/>
</dbReference>
<dbReference type="Gene3D" id="1.10.287.990">
    <property type="entry name" value="Fe,Mn superoxide dismutase (SOD) domain"/>
    <property type="match status" value="1"/>
</dbReference>
<dbReference type="Gene3D" id="3.55.40.20">
    <property type="entry name" value="Iron/manganese superoxide dismutase, C-terminal domain"/>
    <property type="match status" value="1"/>
</dbReference>
<comment type="catalytic activity">
    <reaction evidence="9">
        <text>2 superoxide + 2 H(+) = H2O2 + O2</text>
        <dbReference type="Rhea" id="RHEA:20696"/>
        <dbReference type="ChEBI" id="CHEBI:15378"/>
        <dbReference type="ChEBI" id="CHEBI:15379"/>
        <dbReference type="ChEBI" id="CHEBI:16240"/>
        <dbReference type="ChEBI" id="CHEBI:18421"/>
        <dbReference type="EC" id="1.15.1.1"/>
    </reaction>
</comment>
<dbReference type="InterPro" id="IPR019833">
    <property type="entry name" value="Mn/Fe_SOD_BS"/>
</dbReference>
<evidence type="ECO:0000256" key="8">
    <source>
        <dbReference type="ARBA" id="ARBA00023211"/>
    </source>
</evidence>
<dbReference type="Pfam" id="PF02777">
    <property type="entry name" value="Sod_Fe_C"/>
    <property type="match status" value="1"/>
</dbReference>
<dbReference type="SUPFAM" id="SSF54719">
    <property type="entry name" value="Fe,Mn superoxide dismutase (SOD), C-terminal domain"/>
    <property type="match status" value="1"/>
</dbReference>
<comment type="similarity">
    <text evidence="2">Belongs to the iron/manganese superoxide dismutase family.</text>
</comment>
<keyword evidence="8" id="KW-0464">Manganese</keyword>
<proteinExistence type="inferred from homology"/>
<dbReference type="Proteomes" id="UP000217199">
    <property type="component" value="Unassembled WGS sequence"/>
</dbReference>
<feature type="domain" description="Manganese/iron superoxide dismutase N-terminal" evidence="10">
    <location>
        <begin position="31"/>
        <end position="108"/>
    </location>
</feature>
<protein>
    <recommendedName>
        <fullName evidence="4">Superoxide dismutase [Mn], mitochondrial</fullName>
        <ecNumber evidence="3">1.15.1.1</ecNumber>
    </recommendedName>
</protein>
<evidence type="ECO:0000256" key="9">
    <source>
        <dbReference type="ARBA" id="ARBA00049204"/>
    </source>
</evidence>
<dbReference type="Pfam" id="PF00106">
    <property type="entry name" value="adh_short"/>
    <property type="match status" value="1"/>
</dbReference>
<evidence type="ECO:0000256" key="4">
    <source>
        <dbReference type="ARBA" id="ARBA00014518"/>
    </source>
</evidence>
<dbReference type="PANTHER" id="PTHR11404">
    <property type="entry name" value="SUPEROXIDE DISMUTASE 2"/>
    <property type="match status" value="1"/>
</dbReference>
<name>A0A286U834_9AGAM</name>
<evidence type="ECO:0000259" key="11">
    <source>
        <dbReference type="Pfam" id="PF02777"/>
    </source>
</evidence>
<dbReference type="OrthoDB" id="239262at2759"/>
<dbReference type="EC" id="1.15.1.1" evidence="3"/>
<keyword evidence="5" id="KW-0479">Metal-binding</keyword>
<dbReference type="InterPro" id="IPR019831">
    <property type="entry name" value="Mn/Fe_SOD_N"/>
</dbReference>
<dbReference type="AlphaFoldDB" id="A0A286U834"/>
<dbReference type="SUPFAM" id="SSF46609">
    <property type="entry name" value="Fe,Mn superoxide dismutase (SOD), N-terminal domain"/>
    <property type="match status" value="1"/>
</dbReference>
<reference evidence="12 13" key="1">
    <citation type="journal article" date="2017" name="Mol. Ecol.">
        <title>Comparative and population genomic landscape of Phellinus noxius: A hypervariable fungus causing root rot in trees.</title>
        <authorList>
            <person name="Chung C.L."/>
            <person name="Lee T.J."/>
            <person name="Akiba M."/>
            <person name="Lee H.H."/>
            <person name="Kuo T.H."/>
            <person name="Liu D."/>
            <person name="Ke H.M."/>
            <person name="Yokoi T."/>
            <person name="Roa M.B."/>
            <person name="Lu M.J."/>
            <person name="Chang Y.Y."/>
            <person name="Ann P.J."/>
            <person name="Tsai J.N."/>
            <person name="Chen C.Y."/>
            <person name="Tzean S.S."/>
            <person name="Ota Y."/>
            <person name="Hattori T."/>
            <person name="Sahashi N."/>
            <person name="Liou R.F."/>
            <person name="Kikuchi T."/>
            <person name="Tsai I.J."/>
        </authorList>
    </citation>
    <scope>NUCLEOTIDE SEQUENCE [LARGE SCALE GENOMIC DNA]</scope>
    <source>
        <strain evidence="12 13">FFPRI411160</strain>
    </source>
</reference>
<dbReference type="InterPro" id="IPR019832">
    <property type="entry name" value="Mn/Fe_SOD_C"/>
</dbReference>
<dbReference type="FunFam" id="3.55.40.20:FF:000002">
    <property type="entry name" value="Superoxide dismutase"/>
    <property type="match status" value="1"/>
</dbReference>
<dbReference type="PANTHER" id="PTHR11404:SF6">
    <property type="entry name" value="SUPEROXIDE DISMUTASE [MN], MITOCHONDRIAL"/>
    <property type="match status" value="1"/>
</dbReference>
<dbReference type="FunCoup" id="A0A286U834">
    <property type="interactions" value="95"/>
</dbReference>
<dbReference type="InterPro" id="IPR001189">
    <property type="entry name" value="Mn/Fe_SOD"/>
</dbReference>
<evidence type="ECO:0000256" key="2">
    <source>
        <dbReference type="ARBA" id="ARBA00008714"/>
    </source>
</evidence>
<dbReference type="GO" id="GO:0004784">
    <property type="term" value="F:superoxide dismutase activity"/>
    <property type="evidence" value="ECO:0007669"/>
    <property type="project" value="UniProtKB-EC"/>
</dbReference>
<dbReference type="EMBL" id="NBII01000009">
    <property type="protein sequence ID" value="PAV15715.1"/>
    <property type="molecule type" value="Genomic_DNA"/>
</dbReference>
<comment type="cofactor">
    <cofactor evidence="1">
        <name>Mn(2+)</name>
        <dbReference type="ChEBI" id="CHEBI:29035"/>
    </cofactor>
</comment>
<organism evidence="12 13">
    <name type="scientific">Pyrrhoderma noxium</name>
    <dbReference type="NCBI Taxonomy" id="2282107"/>
    <lineage>
        <taxon>Eukaryota</taxon>
        <taxon>Fungi</taxon>
        <taxon>Dikarya</taxon>
        <taxon>Basidiomycota</taxon>
        <taxon>Agaricomycotina</taxon>
        <taxon>Agaricomycetes</taxon>
        <taxon>Hymenochaetales</taxon>
        <taxon>Hymenochaetaceae</taxon>
        <taxon>Pyrrhoderma</taxon>
    </lineage>
</organism>
<evidence type="ECO:0000256" key="6">
    <source>
        <dbReference type="ARBA" id="ARBA00022862"/>
    </source>
</evidence>
<accession>A0A286U834</accession>
<evidence type="ECO:0000313" key="13">
    <source>
        <dbReference type="Proteomes" id="UP000217199"/>
    </source>
</evidence>
<evidence type="ECO:0000256" key="7">
    <source>
        <dbReference type="ARBA" id="ARBA00023002"/>
    </source>
</evidence>
<evidence type="ECO:0000256" key="3">
    <source>
        <dbReference type="ARBA" id="ARBA00012682"/>
    </source>
</evidence>
<dbReference type="PROSITE" id="PS00088">
    <property type="entry name" value="SOD_MN"/>
    <property type="match status" value="1"/>
</dbReference>
<dbReference type="FunFam" id="1.10.287.990:FF:000001">
    <property type="entry name" value="Superoxide dismutase"/>
    <property type="match status" value="1"/>
</dbReference>
<keyword evidence="6" id="KW-0049">Antioxidant</keyword>
<dbReference type="STRING" id="2282107.A0A286U834"/>
<dbReference type="InParanoid" id="A0A286U834"/>
<keyword evidence="13" id="KW-1185">Reference proteome</keyword>
<sequence length="494" mass="54392">MSMLARISRSAARPSTSRLFAVAANSSRGVHTLPPLPYEYDALEPYISKEIMTLHHTKHHQTYVNGLNAAEESYAKTQSTQEKISLQSALKFNGGGHINHTLFWKNLAPASGDGGKIANGPLREALERDFGSVENFKKEMNAKTAAIQGSGWGWLGLNKSNKKLEIVTTANQDPLLSHVPLIGIDIWEHAFYLQYKNVKPDYLNAIWNVINFKEAEKPNYGKLYDLTRVIGSSRGIGLGFIRKLSSDPANKVFALARNPSKATELIKFVESVDNKHKNVTIIEMDLNDLTSIKNASKQVASATDGTLDVLINNGALLHQERDLLSLSKYPDEETLENDLLAFYKTNVIGVTHTINAFLPLLRAGKTKRILIVTSSMGSPEFARTTQYVEAPCYSISKSALNMVIVKFAVALKDEGFVVLGVSPGLVKTFPGSANIADSIYGEIVAKLRTYNPNFEGVVSIEDSVERQLSLLHKLTPEESGALIHSNGENFNEVY</sequence>
<dbReference type="Gene3D" id="3.40.50.720">
    <property type="entry name" value="NAD(P)-binding Rossmann-like Domain"/>
    <property type="match status" value="1"/>
</dbReference>
<dbReference type="GO" id="GO:0030145">
    <property type="term" value="F:manganese ion binding"/>
    <property type="evidence" value="ECO:0007669"/>
    <property type="project" value="TreeGrafter"/>
</dbReference>
<feature type="domain" description="Manganese/iron superoxide dismutase C-terminal" evidence="11">
    <location>
        <begin position="119"/>
        <end position="217"/>
    </location>
</feature>
<evidence type="ECO:0000313" key="12">
    <source>
        <dbReference type="EMBL" id="PAV15715.1"/>
    </source>
</evidence>
<comment type="caution">
    <text evidence="12">The sequence shown here is derived from an EMBL/GenBank/DDBJ whole genome shotgun (WGS) entry which is preliminary data.</text>
</comment>
<dbReference type="GO" id="GO:0005739">
    <property type="term" value="C:mitochondrion"/>
    <property type="evidence" value="ECO:0007669"/>
    <property type="project" value="UniProtKB-ARBA"/>
</dbReference>
<dbReference type="Pfam" id="PF00081">
    <property type="entry name" value="Sod_Fe_N"/>
    <property type="match status" value="1"/>
</dbReference>
<evidence type="ECO:0000256" key="5">
    <source>
        <dbReference type="ARBA" id="ARBA00022723"/>
    </source>
</evidence>
<dbReference type="InterPro" id="IPR002347">
    <property type="entry name" value="SDR_fam"/>
</dbReference>
<evidence type="ECO:0000259" key="10">
    <source>
        <dbReference type="Pfam" id="PF00081"/>
    </source>
</evidence>
<dbReference type="PRINTS" id="PR01703">
    <property type="entry name" value="MNSODISMTASE"/>
</dbReference>
<dbReference type="InterPro" id="IPR036324">
    <property type="entry name" value="Mn/Fe_SOD_N_sf"/>
</dbReference>
<dbReference type="InterPro" id="IPR050265">
    <property type="entry name" value="Fe/Mn_Superoxide_Dismutase"/>
</dbReference>
<keyword evidence="7" id="KW-0560">Oxidoreductase</keyword>
<evidence type="ECO:0000256" key="1">
    <source>
        <dbReference type="ARBA" id="ARBA00001936"/>
    </source>
</evidence>
<gene>
    <name evidence="12" type="ORF">PNOK_0857300</name>
</gene>